<sequence>MSVRKYRVESASGASRGTAGGKRQRVLASVFLASSVLSAATPLKASEWVVGDGDWFTACNWSDCMLPSVQASAYIRNGGKVTIASGDAVAGTLQVGDSGGSGTLTFSGGSLNSGNAAIENGVMTVTGRGTEWDLTNPRMPVIKGQIDIGKHGTGVLVVSGGAKVLNVGGVTIAPGEGDSGTLTLTGIGTTLAVEGTVNIGGGIGGAGTVTISERASFSTASSFNVGTFDGGTGTVVVTGNGSSLTAARLTVGYRGSDDERSSGSLTISDGAVVNATEVLQITRSTKYSGTTGTVNIGAAEGEAAAAAGTINSANGIFFGDGEGILAFNHTESNYDFSHVMTNSETGTATIRQLAGVTTLSGDSSAFTGSTEVTGGTLLVNGALGGTLSASGSGVLGGVGTIGSATIASGGALAPGLRNAIGTLTVNGDLTFESGSSYAVDLTGAASDLVSVSGKATLNGGTVRVRSLDDSTSYQQSQTYTILSAGSLDGSFEETLSTSAFLDVATTYEGNDARLTVTLIGEGEGEGGDDGGSDGGGDNGGDGGGDDGGADYPGVFTPIAETKNQYAVAQALDSLDQSGDSLALYNSMLMLGVDEALETYEQLSGVVYASGQSALMQNALTVNAVINNHLRGAAPGSVAPPSTDALGYAEEPQADPTGDFPVVAEDGFDEGRFAVWGSGLGTWGKIDGTDGSSDADLKSGGFLLGADMLANDMWRFGVAAGYTRSSFDIDQSSGESDDYILAAYAGMELNGFAVRSGLGYTWHNAKATRGVPALDQTLTGEYDADSFNAFGELAYNFDLGPAAVEPFANLSFVQVKTDGFTETGGTGALTVDGQTMNATFTTIGLRAATDFDFGGVATSARGALGWMHAFGDVDTETTARFATGNDFTVFGTPLDRNTAIIEAGLDFQVTESATIGIGYAGQFGENARDQGLNADLRVRF</sequence>
<dbReference type="SUPFAM" id="SSF103515">
    <property type="entry name" value="Autotransporter"/>
    <property type="match status" value="1"/>
</dbReference>
<feature type="compositionally biased region" description="Acidic residues" evidence="1">
    <location>
        <begin position="522"/>
        <end position="531"/>
    </location>
</feature>
<keyword evidence="4" id="KW-1185">Reference proteome</keyword>
<dbReference type="NCBIfam" id="TIGR01414">
    <property type="entry name" value="autotrans_barl"/>
    <property type="match status" value="1"/>
</dbReference>
<dbReference type="SUPFAM" id="SSF51126">
    <property type="entry name" value="Pectin lyase-like"/>
    <property type="match status" value="1"/>
</dbReference>
<dbReference type="STRING" id="1122214.Mame_02877"/>
<dbReference type="InterPro" id="IPR030895">
    <property type="entry name" value="T5SS_PEPC_rpt"/>
</dbReference>
<name>A0A1U9Z3H1_9HYPH</name>
<dbReference type="Proteomes" id="UP000191135">
    <property type="component" value="Chromosome"/>
</dbReference>
<reference evidence="3 4" key="1">
    <citation type="submission" date="2017-03" db="EMBL/GenBank/DDBJ databases">
        <title>Foreign affairs: Plasmid Transfer between Roseobacters and Rhizobia.</title>
        <authorList>
            <person name="Bartling P."/>
            <person name="Bunk B."/>
            <person name="Overmann J."/>
            <person name="Brinkmann H."/>
            <person name="Petersen J."/>
        </authorList>
    </citation>
    <scope>NUCLEOTIDE SEQUENCE [LARGE SCALE GENOMIC DNA]</scope>
    <source>
        <strain evidence="3 4">MACL11</strain>
    </source>
</reference>
<dbReference type="InterPro" id="IPR006315">
    <property type="entry name" value="OM_autotransptr_brl_dom"/>
</dbReference>
<organism evidence="3 4">
    <name type="scientific">Martelella mediterranea DSM 17316</name>
    <dbReference type="NCBI Taxonomy" id="1122214"/>
    <lineage>
        <taxon>Bacteria</taxon>
        <taxon>Pseudomonadati</taxon>
        <taxon>Pseudomonadota</taxon>
        <taxon>Alphaproteobacteria</taxon>
        <taxon>Hyphomicrobiales</taxon>
        <taxon>Aurantimonadaceae</taxon>
        <taxon>Martelella</taxon>
    </lineage>
</organism>
<keyword evidence="3" id="KW-0645">Protease</keyword>
<evidence type="ECO:0000259" key="2">
    <source>
        <dbReference type="PROSITE" id="PS51208"/>
    </source>
</evidence>
<evidence type="ECO:0000256" key="1">
    <source>
        <dbReference type="SAM" id="MobiDB-lite"/>
    </source>
</evidence>
<dbReference type="AlphaFoldDB" id="A0A1U9Z3H1"/>
<dbReference type="Gene3D" id="2.40.128.130">
    <property type="entry name" value="Autotransporter beta-domain"/>
    <property type="match status" value="1"/>
</dbReference>
<dbReference type="SMART" id="SM00869">
    <property type="entry name" value="Autotransporter"/>
    <property type="match status" value="1"/>
</dbReference>
<protein>
    <submittedName>
        <fullName evidence="3">Extracellular serine protease</fullName>
        <ecNumber evidence="3">3.4.21.-</ecNumber>
    </submittedName>
</protein>
<keyword evidence="3" id="KW-0378">Hydrolase</keyword>
<feature type="compositionally biased region" description="Gly residues" evidence="1">
    <location>
        <begin position="532"/>
        <end position="542"/>
    </location>
</feature>
<dbReference type="eggNOG" id="COG4625">
    <property type="taxonomic scope" value="Bacteria"/>
</dbReference>
<proteinExistence type="predicted"/>
<dbReference type="GO" id="GO:0006508">
    <property type="term" value="P:proteolysis"/>
    <property type="evidence" value="ECO:0007669"/>
    <property type="project" value="UniProtKB-KW"/>
</dbReference>
<dbReference type="PROSITE" id="PS51208">
    <property type="entry name" value="AUTOTRANSPORTER"/>
    <property type="match status" value="1"/>
</dbReference>
<dbReference type="EMBL" id="CP020330">
    <property type="protein sequence ID" value="AQZ52200.1"/>
    <property type="molecule type" value="Genomic_DNA"/>
</dbReference>
<evidence type="ECO:0000313" key="3">
    <source>
        <dbReference type="EMBL" id="AQZ52200.1"/>
    </source>
</evidence>
<dbReference type="InterPro" id="IPR005546">
    <property type="entry name" value="Autotransporte_beta"/>
</dbReference>
<dbReference type="KEGG" id="mmed:Mame_02877"/>
<dbReference type="GO" id="GO:0008233">
    <property type="term" value="F:peptidase activity"/>
    <property type="evidence" value="ECO:0007669"/>
    <property type="project" value="UniProtKB-KW"/>
</dbReference>
<feature type="domain" description="Autotransporter" evidence="2">
    <location>
        <begin position="667"/>
        <end position="939"/>
    </location>
</feature>
<dbReference type="InterPro" id="IPR036709">
    <property type="entry name" value="Autotransporte_beta_dom_sf"/>
</dbReference>
<evidence type="ECO:0000313" key="4">
    <source>
        <dbReference type="Proteomes" id="UP000191135"/>
    </source>
</evidence>
<dbReference type="GO" id="GO:0019867">
    <property type="term" value="C:outer membrane"/>
    <property type="evidence" value="ECO:0007669"/>
    <property type="project" value="InterPro"/>
</dbReference>
<dbReference type="NCBIfam" id="TIGR04393">
    <property type="entry name" value="rpt_T5SS_PEPC"/>
    <property type="match status" value="1"/>
</dbReference>
<accession>A0A1U9Z3H1</accession>
<feature type="region of interest" description="Disordered" evidence="1">
    <location>
        <begin position="520"/>
        <end position="553"/>
    </location>
</feature>
<dbReference type="EC" id="3.4.21.-" evidence="3"/>
<dbReference type="Pfam" id="PF03797">
    <property type="entry name" value="Autotransporter"/>
    <property type="match status" value="1"/>
</dbReference>
<gene>
    <name evidence="3" type="ORF">Mame_02877</name>
</gene>
<dbReference type="InterPro" id="IPR011050">
    <property type="entry name" value="Pectin_lyase_fold/virulence"/>
</dbReference>